<evidence type="ECO:0000313" key="1">
    <source>
        <dbReference type="EMBL" id="SMC25952.1"/>
    </source>
</evidence>
<dbReference type="Proteomes" id="UP000192468">
    <property type="component" value="Unassembled WGS sequence"/>
</dbReference>
<sequence>MKLLNIDKFSCFLNNIRKKGHGKDYLEQERPHFPTYVVVTVDAYSRYAFRTDIAFDYNITADDIERDVELLKENHLYNFAQKNARYRYSYYGVADDGEVKENEDDDLINNNNLQLRKYYIDGFHVNTTYTAYAQYWLVNRMLNVDKILCM</sequence>
<evidence type="ECO:0000313" key="2">
    <source>
        <dbReference type="Proteomes" id="UP000192468"/>
    </source>
</evidence>
<reference evidence="1 2" key="1">
    <citation type="submission" date="2017-04" db="EMBL/GenBank/DDBJ databases">
        <authorList>
            <person name="Afonso C.L."/>
            <person name="Miller P.J."/>
            <person name="Scott M.A."/>
            <person name="Spackman E."/>
            <person name="Goraichik I."/>
            <person name="Dimitrov K.M."/>
            <person name="Suarez D.L."/>
            <person name="Swayne D.E."/>
        </authorList>
    </citation>
    <scope>NUCLEOTIDE SEQUENCE [LARGE SCALE GENOMIC DNA]</scope>
    <source>
        <strain evidence="1 2">DSM 12555</strain>
    </source>
</reference>
<organism evidence="1 2">
    <name type="scientific">Clostridium acidisoli DSM 12555</name>
    <dbReference type="NCBI Taxonomy" id="1121291"/>
    <lineage>
        <taxon>Bacteria</taxon>
        <taxon>Bacillati</taxon>
        <taxon>Bacillota</taxon>
        <taxon>Clostridia</taxon>
        <taxon>Eubacteriales</taxon>
        <taxon>Clostridiaceae</taxon>
        <taxon>Clostridium</taxon>
    </lineage>
</organism>
<keyword evidence="2" id="KW-1185">Reference proteome</keyword>
<accession>A0A1W1XQ26</accession>
<dbReference type="OrthoDB" id="9813957at2"/>
<dbReference type="EMBL" id="FWXH01000011">
    <property type="protein sequence ID" value="SMC25952.1"/>
    <property type="molecule type" value="Genomic_DNA"/>
</dbReference>
<name>A0A1W1XQ26_9CLOT</name>
<dbReference type="AlphaFoldDB" id="A0A1W1XQ26"/>
<proteinExistence type="predicted"/>
<protein>
    <submittedName>
        <fullName evidence="1">Uncharacterized protein</fullName>
    </submittedName>
</protein>
<gene>
    <name evidence="1" type="ORF">SAMN02745134_02639</name>
</gene>
<dbReference type="RefSeq" id="WP_084116464.1">
    <property type="nucleotide sequence ID" value="NZ_FWXH01000011.1"/>
</dbReference>